<dbReference type="EMBL" id="BKCJ011228135">
    <property type="protein sequence ID" value="GFD06910.1"/>
    <property type="molecule type" value="Genomic_DNA"/>
</dbReference>
<sequence>VRFYKRKGCLFGVAAAATRVWLGLFYCRTAEGGVFAGSTAAMKGGVRLAAIAPEGGVRLAAIAPEGAFGLGSAAIVGVFGSCLLIKACLFRVCY</sequence>
<evidence type="ECO:0000256" key="1">
    <source>
        <dbReference type="SAM" id="Phobius"/>
    </source>
</evidence>
<keyword evidence="1" id="KW-0472">Membrane</keyword>
<name>A0A699TAN9_TANCI</name>
<organism evidence="2">
    <name type="scientific">Tanacetum cinerariifolium</name>
    <name type="common">Dalmatian daisy</name>
    <name type="synonym">Chrysanthemum cinerariifolium</name>
    <dbReference type="NCBI Taxonomy" id="118510"/>
    <lineage>
        <taxon>Eukaryota</taxon>
        <taxon>Viridiplantae</taxon>
        <taxon>Streptophyta</taxon>
        <taxon>Embryophyta</taxon>
        <taxon>Tracheophyta</taxon>
        <taxon>Spermatophyta</taxon>
        <taxon>Magnoliopsida</taxon>
        <taxon>eudicotyledons</taxon>
        <taxon>Gunneridae</taxon>
        <taxon>Pentapetalae</taxon>
        <taxon>asterids</taxon>
        <taxon>campanulids</taxon>
        <taxon>Asterales</taxon>
        <taxon>Asteraceae</taxon>
        <taxon>Asteroideae</taxon>
        <taxon>Anthemideae</taxon>
        <taxon>Anthemidinae</taxon>
        <taxon>Tanacetum</taxon>
    </lineage>
</organism>
<dbReference type="AlphaFoldDB" id="A0A699TAN9"/>
<gene>
    <name evidence="2" type="ORF">Tci_878879</name>
</gene>
<keyword evidence="1" id="KW-1133">Transmembrane helix</keyword>
<protein>
    <submittedName>
        <fullName evidence="2">Uncharacterized protein</fullName>
    </submittedName>
</protein>
<evidence type="ECO:0000313" key="2">
    <source>
        <dbReference type="EMBL" id="GFD06910.1"/>
    </source>
</evidence>
<comment type="caution">
    <text evidence="2">The sequence shown here is derived from an EMBL/GenBank/DDBJ whole genome shotgun (WGS) entry which is preliminary data.</text>
</comment>
<keyword evidence="1" id="KW-0812">Transmembrane</keyword>
<reference evidence="2" key="1">
    <citation type="journal article" date="2019" name="Sci. Rep.">
        <title>Draft genome of Tanacetum cinerariifolium, the natural source of mosquito coil.</title>
        <authorList>
            <person name="Yamashiro T."/>
            <person name="Shiraishi A."/>
            <person name="Satake H."/>
            <person name="Nakayama K."/>
        </authorList>
    </citation>
    <scope>NUCLEOTIDE SEQUENCE</scope>
</reference>
<feature type="transmembrane region" description="Helical" evidence="1">
    <location>
        <begin position="67"/>
        <end position="89"/>
    </location>
</feature>
<proteinExistence type="predicted"/>
<feature type="non-terminal residue" evidence="2">
    <location>
        <position position="1"/>
    </location>
</feature>
<accession>A0A699TAN9</accession>